<evidence type="ECO:0000313" key="2">
    <source>
        <dbReference type="Proteomes" id="UP000185109"/>
    </source>
</evidence>
<sequence length="300" mass="33189">MRIIAEAATVHVTGRTRSEAEASLGGKRAGSLEGLALEAAALPGRLVVHHCDHSNDAETERVAEEIRAANRLDILVNNAWPGYENMIEDGDFTWPRPFWEQPVWRWDAMIGAALRAAFIMSRAVAPTIISTQRGLIVNISFWAAQFYDGNAIYGMAKAAADKMAADFAHELRPHKVAAVALDPGLVRTEAVMQNAEYFDLSNSESPRFIGHVMRRSILARIRHAPFSADTGLDTRIYKHLPHHIDIMVKCTACGETREFQRDNLPVAMRHALIADIEKRLKCTSCGAKSGKLLFGSYVRG</sequence>
<gene>
    <name evidence="1" type="ORF">AM571_PC00026</name>
</gene>
<dbReference type="Proteomes" id="UP000185109">
    <property type="component" value="Plasmid pRsp8C3c"/>
</dbReference>
<accession>A0A1L5PCD2</accession>
<dbReference type="InterPro" id="IPR002347">
    <property type="entry name" value="SDR_fam"/>
</dbReference>
<keyword evidence="1" id="KW-0614">Plasmid</keyword>
<dbReference type="PRINTS" id="PR00081">
    <property type="entry name" value="GDHRDH"/>
</dbReference>
<dbReference type="SUPFAM" id="SSF51735">
    <property type="entry name" value="NAD(P)-binding Rossmann-fold domains"/>
    <property type="match status" value="1"/>
</dbReference>
<protein>
    <submittedName>
        <fullName evidence="1">Short-chain dehydrogenase/reductase SDR family protein</fullName>
    </submittedName>
</protein>
<proteinExistence type="predicted"/>
<dbReference type="PANTHER" id="PTHR44147">
    <property type="entry name" value="DEHYDROGENASE/REDUCTASE SDR FAMILY MEMBER 1"/>
    <property type="match status" value="1"/>
</dbReference>
<reference evidence="1 2" key="1">
    <citation type="submission" date="2016-09" db="EMBL/GenBank/DDBJ databases">
        <title>The complete genome sequences of Rhizobium gallicum, symbiovars gallicum and phaseoli, symbionts associated to common bean (Phaseolus vulgaris).</title>
        <authorList>
            <person name="Bustos P."/>
            <person name="Santamaria R.I."/>
            <person name="Perez-Carrascal O.M."/>
            <person name="Juarez S."/>
            <person name="Lozano L."/>
            <person name="Martinez-Flores I."/>
            <person name="Martinez-Romero E."/>
            <person name="Cevallos M."/>
            <person name="Romero D."/>
            <person name="Davila G."/>
            <person name="Gonzalez V."/>
        </authorList>
    </citation>
    <scope>NUCLEOTIDE SEQUENCE [LARGE SCALE GENOMIC DNA]</scope>
    <source>
        <strain evidence="1 2">8C-3</strain>
        <plasmid evidence="2">Plasmid prsp8c3c</plasmid>
    </source>
</reference>
<name>A0A1L5PCD2_RHIET</name>
<geneLocation type="plasmid" evidence="2">
    <name>prsp8c3c</name>
</geneLocation>
<dbReference type="PANTHER" id="PTHR44147:SF2">
    <property type="entry name" value="DEHYDROGENASE_REDUCTASE SDR FAMILY MEMBER 1"/>
    <property type="match status" value="1"/>
</dbReference>
<dbReference type="Gene3D" id="3.40.50.720">
    <property type="entry name" value="NAD(P)-binding Rossmann-like Domain"/>
    <property type="match status" value="1"/>
</dbReference>
<dbReference type="InterPro" id="IPR036291">
    <property type="entry name" value="NAD(P)-bd_dom_sf"/>
</dbReference>
<dbReference type="Pfam" id="PF00106">
    <property type="entry name" value="adh_short"/>
    <property type="match status" value="1"/>
</dbReference>
<dbReference type="EMBL" id="CP017244">
    <property type="protein sequence ID" value="APO77774.1"/>
    <property type="molecule type" value="Genomic_DNA"/>
</dbReference>
<dbReference type="RefSeq" id="WP_237358634.1">
    <property type="nucleotide sequence ID" value="NZ_CP017244.1"/>
</dbReference>
<dbReference type="AlphaFoldDB" id="A0A1L5PCD2"/>
<organism evidence="1 2">
    <name type="scientific">Rhizobium etli 8C-3</name>
    <dbReference type="NCBI Taxonomy" id="538025"/>
    <lineage>
        <taxon>Bacteria</taxon>
        <taxon>Pseudomonadati</taxon>
        <taxon>Pseudomonadota</taxon>
        <taxon>Alphaproteobacteria</taxon>
        <taxon>Hyphomicrobiales</taxon>
        <taxon>Rhizobiaceae</taxon>
        <taxon>Rhizobium/Agrobacterium group</taxon>
        <taxon>Rhizobium</taxon>
    </lineage>
</organism>
<evidence type="ECO:0000313" key="1">
    <source>
        <dbReference type="EMBL" id="APO77774.1"/>
    </source>
</evidence>